<dbReference type="AlphaFoldDB" id="A0A645BG06"/>
<dbReference type="EMBL" id="VSSQ01019480">
    <property type="protein sequence ID" value="MPM63551.1"/>
    <property type="molecule type" value="Genomic_DNA"/>
</dbReference>
<accession>A0A645BG06</accession>
<gene>
    <name evidence="2" type="ORF">SDC9_110431</name>
</gene>
<name>A0A645BG06_9ZZZZ</name>
<keyword evidence="1" id="KW-0472">Membrane</keyword>
<evidence type="ECO:0000313" key="2">
    <source>
        <dbReference type="EMBL" id="MPM63551.1"/>
    </source>
</evidence>
<proteinExistence type="predicted"/>
<comment type="caution">
    <text evidence="2">The sequence shown here is derived from an EMBL/GenBank/DDBJ whole genome shotgun (WGS) entry which is preliminary data.</text>
</comment>
<evidence type="ECO:0008006" key="3">
    <source>
        <dbReference type="Google" id="ProtNLM"/>
    </source>
</evidence>
<evidence type="ECO:0000256" key="1">
    <source>
        <dbReference type="SAM" id="Phobius"/>
    </source>
</evidence>
<organism evidence="2">
    <name type="scientific">bioreactor metagenome</name>
    <dbReference type="NCBI Taxonomy" id="1076179"/>
    <lineage>
        <taxon>unclassified sequences</taxon>
        <taxon>metagenomes</taxon>
        <taxon>ecological metagenomes</taxon>
    </lineage>
</organism>
<reference evidence="2" key="1">
    <citation type="submission" date="2019-08" db="EMBL/GenBank/DDBJ databases">
        <authorList>
            <person name="Kucharzyk K."/>
            <person name="Murdoch R.W."/>
            <person name="Higgins S."/>
            <person name="Loffler F."/>
        </authorList>
    </citation>
    <scope>NUCLEOTIDE SEQUENCE</scope>
</reference>
<protein>
    <recommendedName>
        <fullName evidence="3">DUF4375 domain-containing protein</fullName>
    </recommendedName>
</protein>
<keyword evidence="1" id="KW-1133">Transmembrane helix</keyword>
<feature type="transmembrane region" description="Helical" evidence="1">
    <location>
        <begin position="12"/>
        <end position="30"/>
    </location>
</feature>
<keyword evidence="1" id="KW-0812">Transmembrane</keyword>
<sequence length="207" mass="24231">MKYIIEAFNQNKMLFLFFIVMCILTVLMIIKAGKAVRNTNLHKAENIKKLDRMKYLREKYNDITAEDILKDDSDDLFEGLVFNIQYDLQKSDNMNTSFEVFSENQKMLYALHYFLEECADSPSNFFRNYGPPLTPYVPLAVEKIFNNQIFSENINNLYNAYDEENEDVSVIKSDIEQYDNAIKNCLGDINVNHSVCEYLKKNAEKCV</sequence>